<keyword evidence="3" id="KW-1185">Reference proteome</keyword>
<dbReference type="Gene3D" id="3.40.630.10">
    <property type="entry name" value="Zn peptidases"/>
    <property type="match status" value="1"/>
</dbReference>
<accession>A0ABV3X8T3</accession>
<name>A0ABV3X8T3_9ACTN</name>
<evidence type="ECO:0000313" key="2">
    <source>
        <dbReference type="EMBL" id="MEX5716948.1"/>
    </source>
</evidence>
<evidence type="ECO:0000259" key="1">
    <source>
        <dbReference type="Pfam" id="PF04389"/>
    </source>
</evidence>
<dbReference type="PANTHER" id="PTHR12147">
    <property type="entry name" value="METALLOPEPTIDASE M28 FAMILY MEMBER"/>
    <property type="match status" value="1"/>
</dbReference>
<proteinExistence type="predicted"/>
<comment type="caution">
    <text evidence="2">The sequence shown here is derived from an EMBL/GenBank/DDBJ whole genome shotgun (WGS) entry which is preliminary data.</text>
</comment>
<protein>
    <submittedName>
        <fullName evidence="2">M28 family peptidase</fullName>
    </submittedName>
</protein>
<dbReference type="Gene3D" id="3.40.50.1000">
    <property type="entry name" value="HAD superfamily/HAD-like"/>
    <property type="match status" value="1"/>
</dbReference>
<dbReference type="EMBL" id="JBFNXQ010000002">
    <property type="protein sequence ID" value="MEX5716948.1"/>
    <property type="molecule type" value="Genomic_DNA"/>
</dbReference>
<dbReference type="SUPFAM" id="SSF56784">
    <property type="entry name" value="HAD-like"/>
    <property type="match status" value="1"/>
</dbReference>
<dbReference type="InterPro" id="IPR036412">
    <property type="entry name" value="HAD-like_sf"/>
</dbReference>
<dbReference type="InterPro" id="IPR045175">
    <property type="entry name" value="M28_fam"/>
</dbReference>
<dbReference type="InterPro" id="IPR023214">
    <property type="entry name" value="HAD_sf"/>
</dbReference>
<dbReference type="Proteomes" id="UP001560045">
    <property type="component" value="Unassembled WGS sequence"/>
</dbReference>
<reference evidence="2 3" key="1">
    <citation type="submission" date="2024-06" db="EMBL/GenBank/DDBJ databases">
        <title>Draft genome sequence of Geodermatophilus badlandi, a novel member of the Geodermatophilaceae isolated from badland sedimentary rocks in the Red desert, Wyoming, USA.</title>
        <authorList>
            <person name="Ben Tekaya S."/>
            <person name="Nouioui I."/>
            <person name="Flores G.M."/>
            <person name="Shaal M.N."/>
            <person name="Bredoire F."/>
            <person name="Basile F."/>
            <person name="Van Diepen L."/>
            <person name="Ward N.L."/>
        </authorList>
    </citation>
    <scope>NUCLEOTIDE SEQUENCE [LARGE SCALE GENOMIC DNA]</scope>
    <source>
        <strain evidence="2 3">WL48A</strain>
    </source>
</reference>
<dbReference type="PANTHER" id="PTHR12147:SF26">
    <property type="entry name" value="PEPTIDASE M28 DOMAIN-CONTAINING PROTEIN"/>
    <property type="match status" value="1"/>
</dbReference>
<gene>
    <name evidence="2" type="ORF">ABQ292_01030</name>
</gene>
<dbReference type="RefSeq" id="WP_369202332.1">
    <property type="nucleotide sequence ID" value="NZ_JBFNXQ010000002.1"/>
</dbReference>
<dbReference type="InterPro" id="IPR007484">
    <property type="entry name" value="Peptidase_M28"/>
</dbReference>
<dbReference type="SUPFAM" id="SSF53187">
    <property type="entry name" value="Zn-dependent exopeptidases"/>
    <property type="match status" value="1"/>
</dbReference>
<feature type="domain" description="Peptidase M28" evidence="1">
    <location>
        <begin position="350"/>
        <end position="552"/>
    </location>
</feature>
<sequence length="561" mass="57900">MLVLFDLGGTLESDGVLRPRAMETLRELTDLRSGGRPAVVLGLLSDSRAPAGPADVAAIVAEYRTLLGELGIRRFFEPLSRHVTLSAEVGVRKPAPAVFRAAVARADPTLGFGDVLFVTEDAGHVRAARRLGMTAVQVRPSGGAGGDVAALPDLLPVVRDLLTRGPAGLAATPGEARTLLGGHVVVTGDGAADRRPAPPGELRVAGAAAEQLVLVVQNGESFRVDHPEVPVLLDAGRHLVVELEPEVARRLEGSGGSCWTLRPLPAGAVVAAAPAVEGLREVPDPVRRCVDRLSREELAADLATLVAHSTRHSASGSFDAAANWAAAQLAAAGFTVTTQPVPRGGGRCRNVVADRSGTGPAPRDVVLVTAHLDSVNRLGPEAPAPGADDNASGSGGVLALARALAGSLAGSWALLDLRLVLFGGEEQGLLGSRRHVEELSGPERARVRAVVNMDMIAGRNTPERGVLLEGAAVSRDLIDALARAAATHTGLAVTVGLSPANSDHVPFIDVGIPAVLTIEGADGTNRRVHTEQDTLPPLDLDLALEVLRMNVAFVAETLAGG</sequence>
<dbReference type="Pfam" id="PF04389">
    <property type="entry name" value="Peptidase_M28"/>
    <property type="match status" value="1"/>
</dbReference>
<organism evidence="2 3">
    <name type="scientific">Geodermatophilus maliterrae</name>
    <dbReference type="NCBI Taxonomy" id="3162531"/>
    <lineage>
        <taxon>Bacteria</taxon>
        <taxon>Bacillati</taxon>
        <taxon>Actinomycetota</taxon>
        <taxon>Actinomycetes</taxon>
        <taxon>Geodermatophilales</taxon>
        <taxon>Geodermatophilaceae</taxon>
        <taxon>Geodermatophilus</taxon>
    </lineage>
</organism>
<evidence type="ECO:0000313" key="3">
    <source>
        <dbReference type="Proteomes" id="UP001560045"/>
    </source>
</evidence>